<dbReference type="InterPro" id="IPR013766">
    <property type="entry name" value="Thioredoxin_domain"/>
</dbReference>
<feature type="domain" description="HTH araC/xylS-type" evidence="7">
    <location>
        <begin position="83"/>
        <end position="155"/>
    </location>
</feature>
<dbReference type="GO" id="GO:0003700">
    <property type="term" value="F:DNA-binding transcription factor activity"/>
    <property type="evidence" value="ECO:0007669"/>
    <property type="project" value="InterPro"/>
</dbReference>
<dbReference type="PANTHER" id="PTHR42852:SF6">
    <property type="entry name" value="THIOL:DISULFIDE INTERCHANGE PROTEIN DSBE"/>
    <property type="match status" value="1"/>
</dbReference>
<dbReference type="Gene3D" id="1.10.10.60">
    <property type="entry name" value="Homeodomain-like"/>
    <property type="match status" value="1"/>
</dbReference>
<dbReference type="GO" id="GO:0016491">
    <property type="term" value="F:oxidoreductase activity"/>
    <property type="evidence" value="ECO:0007669"/>
    <property type="project" value="InterPro"/>
</dbReference>
<dbReference type="InterPro" id="IPR018060">
    <property type="entry name" value="HTH_AraC"/>
</dbReference>
<dbReference type="Gene3D" id="3.40.30.10">
    <property type="entry name" value="Glutaredoxin"/>
    <property type="match status" value="1"/>
</dbReference>
<comment type="caution">
    <text evidence="9">The sequence shown here is derived from an EMBL/GenBank/DDBJ whole genome shotgun (WGS) entry which is preliminary data.</text>
</comment>
<dbReference type="GO" id="GO:0016209">
    <property type="term" value="F:antioxidant activity"/>
    <property type="evidence" value="ECO:0007669"/>
    <property type="project" value="InterPro"/>
</dbReference>
<organism evidence="9">
    <name type="scientific">Tanacetum cinerariifolium</name>
    <name type="common">Dalmatian daisy</name>
    <name type="synonym">Chrysanthemum cinerariifolium</name>
    <dbReference type="NCBI Taxonomy" id="118510"/>
    <lineage>
        <taxon>Eukaryota</taxon>
        <taxon>Viridiplantae</taxon>
        <taxon>Streptophyta</taxon>
        <taxon>Embryophyta</taxon>
        <taxon>Tracheophyta</taxon>
        <taxon>Spermatophyta</taxon>
        <taxon>Magnoliopsida</taxon>
        <taxon>eudicotyledons</taxon>
        <taxon>Gunneridae</taxon>
        <taxon>Pentapetalae</taxon>
        <taxon>asterids</taxon>
        <taxon>campanulids</taxon>
        <taxon>Asterales</taxon>
        <taxon>Asteraceae</taxon>
        <taxon>Asteroideae</taxon>
        <taxon>Anthemideae</taxon>
        <taxon>Anthemidinae</taxon>
        <taxon>Tanacetum</taxon>
    </lineage>
</organism>
<dbReference type="GO" id="GO:0043565">
    <property type="term" value="F:sequence-specific DNA binding"/>
    <property type="evidence" value="ECO:0007669"/>
    <property type="project" value="InterPro"/>
</dbReference>
<keyword evidence="2" id="KW-0201">Cytochrome c-type biogenesis</keyword>
<gene>
    <name evidence="9" type="ORF">Tci_674465</name>
</gene>
<dbReference type="SUPFAM" id="SSF51182">
    <property type="entry name" value="RmlC-like cupins"/>
    <property type="match status" value="1"/>
</dbReference>
<dbReference type="Pfam" id="PF00578">
    <property type="entry name" value="AhpC-TSA"/>
    <property type="match status" value="1"/>
</dbReference>
<dbReference type="CDD" id="cd02966">
    <property type="entry name" value="TlpA_like_family"/>
    <property type="match status" value="1"/>
</dbReference>
<dbReference type="InterPro" id="IPR025380">
    <property type="entry name" value="DUF4369"/>
</dbReference>
<dbReference type="SUPFAM" id="SSF46689">
    <property type="entry name" value="Homeodomain-like"/>
    <property type="match status" value="1"/>
</dbReference>
<evidence type="ECO:0000256" key="5">
    <source>
        <dbReference type="ARBA" id="ARBA00023163"/>
    </source>
</evidence>
<reference evidence="9" key="1">
    <citation type="journal article" date="2019" name="Sci. Rep.">
        <title>Draft genome of Tanacetum cinerariifolium, the natural source of mosquito coil.</title>
        <authorList>
            <person name="Yamashiro T."/>
            <person name="Shiraishi A."/>
            <person name="Satake H."/>
            <person name="Nakayama K."/>
        </authorList>
    </citation>
    <scope>NUCLEOTIDE SEQUENCE</scope>
</reference>
<dbReference type="Pfam" id="PF14289">
    <property type="entry name" value="DUF4369"/>
    <property type="match status" value="1"/>
</dbReference>
<dbReference type="PROSITE" id="PS51352">
    <property type="entry name" value="THIOREDOXIN_2"/>
    <property type="match status" value="1"/>
</dbReference>
<keyword evidence="4" id="KW-1015">Disulfide bond</keyword>
<name>A0A699KRT4_TANCI</name>
<keyword evidence="6" id="KW-0676">Redox-active center</keyword>
<dbReference type="InterPro" id="IPR013096">
    <property type="entry name" value="Cupin_2"/>
</dbReference>
<comment type="subcellular location">
    <subcellularLocation>
        <location evidence="1">Cell envelope</location>
    </subcellularLocation>
</comment>
<keyword evidence="3" id="KW-0805">Transcription regulation</keyword>
<evidence type="ECO:0000313" key="9">
    <source>
        <dbReference type="EMBL" id="GFB02494.1"/>
    </source>
</evidence>
<dbReference type="PROSITE" id="PS01124">
    <property type="entry name" value="HTH_ARAC_FAMILY_2"/>
    <property type="match status" value="1"/>
</dbReference>
<dbReference type="InterPro" id="IPR000866">
    <property type="entry name" value="AhpC/TSA"/>
</dbReference>
<dbReference type="Pfam" id="PF07883">
    <property type="entry name" value="Cupin_2"/>
    <property type="match status" value="1"/>
</dbReference>
<evidence type="ECO:0000259" key="7">
    <source>
        <dbReference type="PROSITE" id="PS01124"/>
    </source>
</evidence>
<feature type="non-terminal residue" evidence="9">
    <location>
        <position position="687"/>
    </location>
</feature>
<proteinExistence type="predicted"/>
<dbReference type="AlphaFoldDB" id="A0A699KRT4"/>
<dbReference type="PANTHER" id="PTHR42852">
    <property type="entry name" value="THIOL:DISULFIDE INTERCHANGE PROTEIN DSBE"/>
    <property type="match status" value="1"/>
</dbReference>
<dbReference type="InterPro" id="IPR009057">
    <property type="entry name" value="Homeodomain-like_sf"/>
</dbReference>
<evidence type="ECO:0000256" key="3">
    <source>
        <dbReference type="ARBA" id="ARBA00023015"/>
    </source>
</evidence>
<dbReference type="InterPro" id="IPR036249">
    <property type="entry name" value="Thioredoxin-like_sf"/>
</dbReference>
<feature type="domain" description="Thioredoxin" evidence="8">
    <location>
        <begin position="578"/>
        <end position="687"/>
    </location>
</feature>
<dbReference type="InterPro" id="IPR011051">
    <property type="entry name" value="RmlC_Cupin_sf"/>
</dbReference>
<sequence length="687" mass="73858">MLHVNPDAIRYLQRRGYIPRHHALTFAAPVGDFPAWAARYDRLHQQAGTLLEADLGPLLGALFTEQRSADAPAATAPLRQLVQDVQDYLGGARQHKLSLDALAQRFALDKYQLIRHFSRFTGVTPNKYLTILRVEQAKVLLAAGQPLVEMGTPAGGRALISSSDMKQSFWFFGAHVSILADERSTHGVYDLIEGDFAARCTTPWHVHRAYAEEIYVVSGELTVHTKGRATVLRAGEKAVIPPGVAHRVVGAAAGTSRALTIASPSGFAHLIKTLGVPVAMSTTPARAPGLLKAARAMAAVGDEVLGVLKGEFTVHTESGAVVLKPCDSFHFAATTHLLLITRMLKLLSAVAALLPAVAVGAPAPAPASFVVQGYLPATKAHKAYLSYYRGSTYVVDSVAITNGRFQLKGLVDKPQQASLKLPPPGTSYTHMMEQDVATIYLEKGTISLTGTGLPSQAAATGTPLNREHAALAGQTAPLQAQLTTLSGARRRQATADTALAHLTDAQQAQLTKQLQAVYEAYIQAHPANPFSLYALADYQGYQPDAAACATLFQALAPSVRTSPHGHLMQQQLAQLQRTAIGALAPDFSLPDPSGKLVKLADLRGQYVLVDFWASWCRPCRAENPDVAKAYATYRNQNFTVVSISLDNQSARAAWLKAIQDDGLIWPQVSDLRGFNTEVAQHYSISSI</sequence>
<protein>
    <submittedName>
        <fullName evidence="9">Uncharacterized protein</fullName>
    </submittedName>
</protein>
<keyword evidence="5" id="KW-0804">Transcription</keyword>
<dbReference type="Gene3D" id="2.60.120.10">
    <property type="entry name" value="Jelly Rolls"/>
    <property type="match status" value="1"/>
</dbReference>
<dbReference type="InterPro" id="IPR014710">
    <property type="entry name" value="RmlC-like_jellyroll"/>
</dbReference>
<dbReference type="InterPro" id="IPR050553">
    <property type="entry name" value="Thioredoxin_ResA/DsbE_sf"/>
</dbReference>
<dbReference type="GO" id="GO:0017004">
    <property type="term" value="P:cytochrome complex assembly"/>
    <property type="evidence" value="ECO:0007669"/>
    <property type="project" value="UniProtKB-KW"/>
</dbReference>
<evidence type="ECO:0000256" key="2">
    <source>
        <dbReference type="ARBA" id="ARBA00022748"/>
    </source>
</evidence>
<evidence type="ECO:0000256" key="6">
    <source>
        <dbReference type="ARBA" id="ARBA00023284"/>
    </source>
</evidence>
<dbReference type="EMBL" id="BKCJ010535954">
    <property type="protein sequence ID" value="GFB02494.1"/>
    <property type="molecule type" value="Genomic_DNA"/>
</dbReference>
<evidence type="ECO:0000256" key="1">
    <source>
        <dbReference type="ARBA" id="ARBA00004196"/>
    </source>
</evidence>
<evidence type="ECO:0000259" key="8">
    <source>
        <dbReference type="PROSITE" id="PS51352"/>
    </source>
</evidence>
<evidence type="ECO:0000256" key="4">
    <source>
        <dbReference type="ARBA" id="ARBA00023157"/>
    </source>
</evidence>
<dbReference type="SUPFAM" id="SSF52833">
    <property type="entry name" value="Thioredoxin-like"/>
    <property type="match status" value="1"/>
</dbReference>
<accession>A0A699KRT4</accession>